<comment type="caution">
    <text evidence="1">The sequence shown here is derived from an EMBL/GenBank/DDBJ whole genome shotgun (WGS) entry which is preliminary data.</text>
</comment>
<dbReference type="PATRIC" id="fig|159743.3.peg.2877"/>
<reference evidence="1 2" key="1">
    <citation type="submission" date="2014-11" db="EMBL/GenBank/DDBJ databases">
        <title>Draft Genome Sequences of Paenibacillus polymyxa NRRL B-30509 and Paenibacillus terrae NRRL B-30644, Strains from a Poultry Environment that Produce Tridecaptin A and Paenicidins.</title>
        <authorList>
            <person name="van Belkum M.J."/>
            <person name="Lohans C.T."/>
            <person name="Vederas J.C."/>
        </authorList>
    </citation>
    <scope>NUCLEOTIDE SEQUENCE [LARGE SCALE GENOMIC DNA]</scope>
    <source>
        <strain evidence="1 2">NRRL B-30644</strain>
    </source>
</reference>
<sequence>MGFNTYFNIIARTIKKCKAFLVFFMIDWKKNRIRLYERSRAANCLSTGGVELAIQLVAFGISLVFTDIVDNAHWPT</sequence>
<protein>
    <submittedName>
        <fullName evidence="1">Uncharacterized protein</fullName>
    </submittedName>
</protein>
<name>A0A0D7X179_9BACL</name>
<evidence type="ECO:0000313" key="2">
    <source>
        <dbReference type="Proteomes" id="UP000032534"/>
    </source>
</evidence>
<dbReference type="EMBL" id="JTHP01000023">
    <property type="protein sequence ID" value="KJD45170.1"/>
    <property type="molecule type" value="Genomic_DNA"/>
</dbReference>
<dbReference type="AlphaFoldDB" id="A0A0D7X179"/>
<organism evidence="1 2">
    <name type="scientific">Paenibacillus terrae</name>
    <dbReference type="NCBI Taxonomy" id="159743"/>
    <lineage>
        <taxon>Bacteria</taxon>
        <taxon>Bacillati</taxon>
        <taxon>Bacillota</taxon>
        <taxon>Bacilli</taxon>
        <taxon>Bacillales</taxon>
        <taxon>Paenibacillaceae</taxon>
        <taxon>Paenibacillus</taxon>
    </lineage>
</organism>
<keyword evidence="2" id="KW-1185">Reference proteome</keyword>
<accession>A0A0D7X179</accession>
<proteinExistence type="predicted"/>
<dbReference type="Proteomes" id="UP000032534">
    <property type="component" value="Unassembled WGS sequence"/>
</dbReference>
<gene>
    <name evidence="1" type="ORF">QD47_12940</name>
</gene>
<evidence type="ECO:0000313" key="1">
    <source>
        <dbReference type="EMBL" id="KJD45170.1"/>
    </source>
</evidence>